<evidence type="ECO:0000313" key="3">
    <source>
        <dbReference type="EMBL" id="EAT12153.1"/>
    </source>
</evidence>
<evidence type="ECO:0000256" key="1">
    <source>
        <dbReference type="ARBA" id="ARBA00007198"/>
    </source>
</evidence>
<evidence type="ECO:0000313" key="4">
    <source>
        <dbReference type="Proteomes" id="UP000004263"/>
    </source>
</evidence>
<dbReference type="HOGENOM" id="CLU_116644_2_1_6"/>
<dbReference type="OrthoDB" id="9803749at2"/>
<dbReference type="SUPFAM" id="SSF52833">
    <property type="entry name" value="Thioredoxin-like"/>
    <property type="match status" value="1"/>
</dbReference>
<dbReference type="InterPro" id="IPR036249">
    <property type="entry name" value="Thioredoxin-like_sf"/>
</dbReference>
<reference evidence="3 4" key="1">
    <citation type="submission" date="2006-03" db="EMBL/GenBank/DDBJ databases">
        <authorList>
            <person name="Pinhassi J."/>
            <person name="Pedros-Alio C."/>
            <person name="Ferriera S."/>
            <person name="Johnson J."/>
            <person name="Kravitz S."/>
            <person name="Halpern A."/>
            <person name="Remington K."/>
            <person name="Beeson K."/>
            <person name="Tran B."/>
            <person name="Rogers Y.-H."/>
            <person name="Friedman R."/>
            <person name="Venter J.C."/>
        </authorList>
    </citation>
    <scope>NUCLEOTIDE SEQUENCE [LARGE SCALE GENOMIC DNA]</scope>
    <source>
        <strain evidence="3 4">RED65</strain>
    </source>
</reference>
<dbReference type="CDD" id="cd03035">
    <property type="entry name" value="ArsC_Yffb"/>
    <property type="match status" value="1"/>
</dbReference>
<dbReference type="PANTHER" id="PTHR30041:SF8">
    <property type="entry name" value="PROTEIN YFFB"/>
    <property type="match status" value="1"/>
</dbReference>
<accession>Q1N1X8</accession>
<comment type="similarity">
    <text evidence="1 2">Belongs to the ArsC family.</text>
</comment>
<dbReference type="InterPro" id="IPR006660">
    <property type="entry name" value="Arsenate_reductase-like"/>
</dbReference>
<comment type="caution">
    <text evidence="3">The sequence shown here is derived from an EMBL/GenBank/DDBJ whole genome shotgun (WGS) entry which is preliminary data.</text>
</comment>
<dbReference type="AlphaFoldDB" id="Q1N1X8"/>
<dbReference type="Gene3D" id="3.40.30.10">
    <property type="entry name" value="Glutaredoxin"/>
    <property type="match status" value="1"/>
</dbReference>
<dbReference type="PROSITE" id="PS51353">
    <property type="entry name" value="ARSC"/>
    <property type="match status" value="1"/>
</dbReference>
<dbReference type="Proteomes" id="UP000004263">
    <property type="component" value="Unassembled WGS sequence"/>
</dbReference>
<dbReference type="NCBIfam" id="TIGR01617">
    <property type="entry name" value="arsC_related"/>
    <property type="match status" value="1"/>
</dbReference>
<dbReference type="NCBIfam" id="NF008107">
    <property type="entry name" value="PRK10853.1"/>
    <property type="match status" value="1"/>
</dbReference>
<sequence>MKMYGIKNCDTIKKAQKWLQDAGIEFEFHDFKKQGIDAELAETLLKNIDYSILINKRGTTWRQLDDVTKNSLDESLAKQLMLENPSIIKRPVLEHNGQYMVGFKANDYQSFTQ</sequence>
<keyword evidence="4" id="KW-1185">Reference proteome</keyword>
<gene>
    <name evidence="3" type="ORF">RED65_03985</name>
</gene>
<proteinExistence type="inferred from homology"/>
<dbReference type="InterPro" id="IPR006504">
    <property type="entry name" value="Tscrpt_reg_Spx/MgsR"/>
</dbReference>
<dbReference type="PANTHER" id="PTHR30041">
    <property type="entry name" value="ARSENATE REDUCTASE"/>
    <property type="match status" value="1"/>
</dbReference>
<name>Q1N1X8_9GAMM</name>
<organism evidence="3 4">
    <name type="scientific">Bermanella marisrubri</name>
    <dbReference type="NCBI Taxonomy" id="207949"/>
    <lineage>
        <taxon>Bacteria</taxon>
        <taxon>Pseudomonadati</taxon>
        <taxon>Pseudomonadota</taxon>
        <taxon>Gammaproteobacteria</taxon>
        <taxon>Oceanospirillales</taxon>
        <taxon>Oceanospirillaceae</taxon>
        <taxon>Bermanella</taxon>
    </lineage>
</organism>
<dbReference type="RefSeq" id="WP_007016249.1">
    <property type="nucleotide sequence ID" value="NZ_AAQH01000009.1"/>
</dbReference>
<dbReference type="STRING" id="207949.RED65_03985"/>
<evidence type="ECO:0000256" key="2">
    <source>
        <dbReference type="PROSITE-ProRule" id="PRU01282"/>
    </source>
</evidence>
<dbReference type="EMBL" id="AAQH01000009">
    <property type="protein sequence ID" value="EAT12153.1"/>
    <property type="molecule type" value="Genomic_DNA"/>
</dbReference>
<dbReference type="Pfam" id="PF03960">
    <property type="entry name" value="ArsC"/>
    <property type="match status" value="1"/>
</dbReference>
<protein>
    <submittedName>
        <fullName evidence="3">Arsenate reductase</fullName>
    </submittedName>
</protein>